<keyword evidence="1" id="KW-0732">Signal</keyword>
<feature type="chain" id="PRO_5008581171" description="Secreted protein" evidence="1">
    <location>
        <begin position="29"/>
        <end position="106"/>
    </location>
</feature>
<organism evidence="2">
    <name type="scientific">Clastoptera arizonana</name>
    <name type="common">Arizona spittle bug</name>
    <dbReference type="NCBI Taxonomy" id="38151"/>
    <lineage>
        <taxon>Eukaryota</taxon>
        <taxon>Metazoa</taxon>
        <taxon>Ecdysozoa</taxon>
        <taxon>Arthropoda</taxon>
        <taxon>Hexapoda</taxon>
        <taxon>Insecta</taxon>
        <taxon>Pterygota</taxon>
        <taxon>Neoptera</taxon>
        <taxon>Paraneoptera</taxon>
        <taxon>Hemiptera</taxon>
        <taxon>Auchenorrhyncha</taxon>
        <taxon>Cercopoidea</taxon>
        <taxon>Clastopteridae</taxon>
        <taxon>Clastoptera</taxon>
    </lineage>
</organism>
<dbReference type="AlphaFoldDB" id="A0A1B6DDG0"/>
<name>A0A1B6DDG0_9HEMI</name>
<feature type="signal peptide" evidence="1">
    <location>
        <begin position="1"/>
        <end position="28"/>
    </location>
</feature>
<feature type="non-terminal residue" evidence="2">
    <location>
        <position position="1"/>
    </location>
</feature>
<proteinExistence type="predicted"/>
<evidence type="ECO:0000313" key="2">
    <source>
        <dbReference type="EMBL" id="JAS23718.1"/>
    </source>
</evidence>
<evidence type="ECO:0008006" key="3">
    <source>
        <dbReference type="Google" id="ProtNLM"/>
    </source>
</evidence>
<gene>
    <name evidence="2" type="ORF">g.44925</name>
</gene>
<evidence type="ECO:0000256" key="1">
    <source>
        <dbReference type="SAM" id="SignalP"/>
    </source>
</evidence>
<accession>A0A1B6DDG0</accession>
<dbReference type="EMBL" id="GEDC01013580">
    <property type="protein sequence ID" value="JAS23718.1"/>
    <property type="molecule type" value="Transcribed_RNA"/>
</dbReference>
<reference evidence="2" key="1">
    <citation type="submission" date="2015-12" db="EMBL/GenBank/DDBJ databases">
        <title>De novo transcriptome assembly of four potential Pierce s Disease insect vectors from Arizona vineyards.</title>
        <authorList>
            <person name="Tassone E.E."/>
        </authorList>
    </citation>
    <scope>NUCLEOTIDE SEQUENCE</scope>
</reference>
<protein>
    <recommendedName>
        <fullName evidence="3">Secreted protein</fullName>
    </recommendedName>
</protein>
<sequence>TRRCMAHFLGVCCCDLHFLLVSIQVNTAEKLGCTVHTIITEWCIQAPGVATFEKTCKRGRGIGETRVGTSTFFLPSLQVMLFYRLVQNRVKIIMTEWGSELTSDDI</sequence>